<dbReference type="EMBL" id="JAVIJP010000081">
    <property type="protein sequence ID" value="KAL3617590.1"/>
    <property type="molecule type" value="Genomic_DNA"/>
</dbReference>
<proteinExistence type="predicted"/>
<keyword evidence="1" id="KW-0479">Metal-binding</keyword>
<gene>
    <name evidence="3" type="ORF">CASFOL_037911</name>
</gene>
<accession>A0ABD3BLI4</accession>
<evidence type="ECO:0000313" key="3">
    <source>
        <dbReference type="EMBL" id="KAL3617590.1"/>
    </source>
</evidence>
<keyword evidence="1" id="KW-0863">Zinc-finger</keyword>
<dbReference type="GO" id="GO:0008270">
    <property type="term" value="F:zinc ion binding"/>
    <property type="evidence" value="ECO:0007669"/>
    <property type="project" value="UniProtKB-KW"/>
</dbReference>
<dbReference type="PROSITE" id="PS50089">
    <property type="entry name" value="ZF_RING_2"/>
    <property type="match status" value="1"/>
</dbReference>
<dbReference type="AlphaFoldDB" id="A0ABD3BLI4"/>
<evidence type="ECO:0000256" key="1">
    <source>
        <dbReference type="PROSITE-ProRule" id="PRU00175"/>
    </source>
</evidence>
<feature type="domain" description="RING-type" evidence="2">
    <location>
        <begin position="208"/>
        <end position="251"/>
    </location>
</feature>
<name>A0ABD3BLI4_9LAMI</name>
<comment type="caution">
    <text evidence="3">The sequence shown here is derived from an EMBL/GenBank/DDBJ whole genome shotgun (WGS) entry which is preliminary data.</text>
</comment>
<sequence length="262" mass="30479">MGSKLGYTYDFRLKMLEKDEISCRFADEKRDGVKTFIFQFTTNFILKIRRPEEEEEASSDLIIDSERFDTFFDQTGDEKRDLLGLVFNVYVRLQEYWMTRDEIYSIFNKTLDFTRNLASDRKYVRLNQIPVGVCIDVCTVQQEGEAYNDALDRAIIADHLVPLDMCLILPPYVGTVRPMCCNRKLFLRKLRRVRVENVEEGLAIMPVCPICSRSGKLGAQISTLPKCGHAFHYHCVFRWIEANGTMCPSCSRPVYDRVTELF</sequence>
<dbReference type="Proteomes" id="UP001632038">
    <property type="component" value="Unassembled WGS sequence"/>
</dbReference>
<protein>
    <recommendedName>
        <fullName evidence="2">RING-type domain-containing protein</fullName>
    </recommendedName>
</protein>
<dbReference type="SUPFAM" id="SSF57850">
    <property type="entry name" value="RING/U-box"/>
    <property type="match status" value="1"/>
</dbReference>
<dbReference type="SMART" id="SM00184">
    <property type="entry name" value="RING"/>
    <property type="match status" value="1"/>
</dbReference>
<dbReference type="Pfam" id="PF13639">
    <property type="entry name" value="zf-RING_2"/>
    <property type="match status" value="1"/>
</dbReference>
<dbReference type="Gene3D" id="3.30.40.10">
    <property type="entry name" value="Zinc/RING finger domain, C3HC4 (zinc finger)"/>
    <property type="match status" value="1"/>
</dbReference>
<dbReference type="InterPro" id="IPR013083">
    <property type="entry name" value="Znf_RING/FYVE/PHD"/>
</dbReference>
<dbReference type="InterPro" id="IPR001841">
    <property type="entry name" value="Znf_RING"/>
</dbReference>
<evidence type="ECO:0000313" key="4">
    <source>
        <dbReference type="Proteomes" id="UP001632038"/>
    </source>
</evidence>
<reference evidence="4" key="1">
    <citation type="journal article" date="2024" name="IScience">
        <title>Strigolactones Initiate the Formation of Haustorium-like Structures in Castilleja.</title>
        <authorList>
            <person name="Buerger M."/>
            <person name="Peterson D."/>
            <person name="Chory J."/>
        </authorList>
    </citation>
    <scope>NUCLEOTIDE SEQUENCE [LARGE SCALE GENOMIC DNA]</scope>
</reference>
<organism evidence="3 4">
    <name type="scientific">Castilleja foliolosa</name>
    <dbReference type="NCBI Taxonomy" id="1961234"/>
    <lineage>
        <taxon>Eukaryota</taxon>
        <taxon>Viridiplantae</taxon>
        <taxon>Streptophyta</taxon>
        <taxon>Embryophyta</taxon>
        <taxon>Tracheophyta</taxon>
        <taxon>Spermatophyta</taxon>
        <taxon>Magnoliopsida</taxon>
        <taxon>eudicotyledons</taxon>
        <taxon>Gunneridae</taxon>
        <taxon>Pentapetalae</taxon>
        <taxon>asterids</taxon>
        <taxon>lamiids</taxon>
        <taxon>Lamiales</taxon>
        <taxon>Orobanchaceae</taxon>
        <taxon>Pedicularideae</taxon>
        <taxon>Castillejinae</taxon>
        <taxon>Castilleja</taxon>
    </lineage>
</organism>
<keyword evidence="1" id="KW-0862">Zinc</keyword>
<keyword evidence="4" id="KW-1185">Reference proteome</keyword>
<evidence type="ECO:0000259" key="2">
    <source>
        <dbReference type="PROSITE" id="PS50089"/>
    </source>
</evidence>